<gene>
    <name evidence="9" type="ORF">ALGA_2504</name>
</gene>
<dbReference type="GO" id="GO:0003677">
    <property type="term" value="F:DNA binding"/>
    <property type="evidence" value="ECO:0007669"/>
    <property type="project" value="UniProtKB-UniRule"/>
</dbReference>
<keyword evidence="1 6" id="KW-1277">Toxin-antitoxin system</keyword>
<dbReference type="Proteomes" id="UP000218267">
    <property type="component" value="Chromosome"/>
</dbReference>
<evidence type="ECO:0000256" key="4">
    <source>
        <dbReference type="ARBA" id="ARBA00022695"/>
    </source>
</evidence>
<evidence type="ECO:0000256" key="7">
    <source>
        <dbReference type="SAM" id="Coils"/>
    </source>
</evidence>
<dbReference type="InterPro" id="IPR029494">
    <property type="entry name" value="DarT"/>
</dbReference>
<evidence type="ECO:0000256" key="3">
    <source>
        <dbReference type="ARBA" id="ARBA00022679"/>
    </source>
</evidence>
<evidence type="ECO:0000256" key="1">
    <source>
        <dbReference type="ARBA" id="ARBA00022649"/>
    </source>
</evidence>
<organism evidence="9 10">
    <name type="scientific">Labilibaculum antarcticum</name>
    <dbReference type="NCBI Taxonomy" id="1717717"/>
    <lineage>
        <taxon>Bacteria</taxon>
        <taxon>Pseudomonadati</taxon>
        <taxon>Bacteroidota</taxon>
        <taxon>Bacteroidia</taxon>
        <taxon>Marinilabiliales</taxon>
        <taxon>Marinifilaceae</taxon>
        <taxon>Labilibaculum</taxon>
    </lineage>
</organism>
<evidence type="ECO:0000256" key="5">
    <source>
        <dbReference type="ARBA" id="ARBA00023125"/>
    </source>
</evidence>
<keyword evidence="4" id="KW-0548">Nucleotidyltransferase</keyword>
<dbReference type="EMBL" id="AP018042">
    <property type="protein sequence ID" value="BAX80826.1"/>
    <property type="molecule type" value="Genomic_DNA"/>
</dbReference>
<dbReference type="GO" id="GO:0016779">
    <property type="term" value="F:nucleotidyltransferase activity"/>
    <property type="evidence" value="ECO:0007669"/>
    <property type="project" value="UniProtKB-KW"/>
</dbReference>
<dbReference type="KEGG" id="mbas:ALGA_2504"/>
<dbReference type="OrthoDB" id="7605323at2"/>
<keyword evidence="3" id="KW-0808">Transferase</keyword>
<feature type="domain" description="DarT" evidence="8">
    <location>
        <begin position="390"/>
        <end position="547"/>
    </location>
</feature>
<evidence type="ECO:0000313" key="10">
    <source>
        <dbReference type="Proteomes" id="UP000218267"/>
    </source>
</evidence>
<name>A0A1Y1CKB2_9BACT</name>
<dbReference type="InterPro" id="IPR011990">
    <property type="entry name" value="TPR-like_helical_dom_sf"/>
</dbReference>
<keyword evidence="10" id="KW-1185">Reference proteome</keyword>
<comment type="similarity">
    <text evidence="6">Belongs to the DarT ADP-ribosyltransferase family.</text>
</comment>
<reference evidence="10" key="2">
    <citation type="journal article" date="2020" name="Antonie Van Leeuwenhoek">
        <title>Labilibaculum antarcticum sp. nov., a novel facultative anaerobic, psychrotorelant bacterium isolated from marine sediment of Antarctica.</title>
        <authorList>
            <person name="Watanabe M."/>
            <person name="Kojima H."/>
            <person name="Fukui M."/>
        </authorList>
    </citation>
    <scope>NUCLEOTIDE SEQUENCE [LARGE SCALE GENOMIC DNA]</scope>
    <source>
        <strain evidence="10">SPP2</strain>
    </source>
</reference>
<keyword evidence="5 6" id="KW-0238">DNA-binding</keyword>
<dbReference type="GO" id="GO:0016757">
    <property type="term" value="F:glycosyltransferase activity"/>
    <property type="evidence" value="ECO:0007669"/>
    <property type="project" value="UniProtKB-KW"/>
</dbReference>
<evidence type="ECO:0000313" key="9">
    <source>
        <dbReference type="EMBL" id="BAX80826.1"/>
    </source>
</evidence>
<protein>
    <recommendedName>
        <fullName evidence="8">DarT domain-containing protein</fullName>
    </recommendedName>
</protein>
<dbReference type="AlphaFoldDB" id="A0A1Y1CKB2"/>
<sequence length="547" mass="64902">MNFFKHLINRIKPFFSKKESKIDSEVREEKAIIKNPDIGLNRGKSTSENDVLGVSDVINEIDFNNEGEINQPTLKALNRILKFNTNQLFRILSTVTQFQLNKQSTLYNNRKQINIEELNGSPCILIADEFHKGIDRIKLPEANTLDFLNNNREFRRIQEIAYDEEKKHSAVRLKIFLSSGMLATEDRRIEEQKEEERLRQEKILNEKVDGLLSKAREFASNKDYKSALYKISEARTLITSREGDCDLLFQKINGEKSYWEKKQRKFTMHFNMGDDHLAREEWDDAIECFQSAKKYCSVPNVIKDRIKTCRVNKEEQQRKVKEEEEKRRQEALRKELIKRQEERRLQLIQEQKELYAAEQRRKEQQLIEEAKKYKSEKEEILQSLKQKGFYQLYHFTDSRNIPMIKAHGGLYSWKACEELKINIPNPGGGSLSRKLDRKYGLEDYVRFSFHKENPMLFIAHQDGRIIKEEWLNVDLEVATLRETKYSDMNATKTGHQVGDNLKFLENNIRFNLLKKRKLYEIEESQKPYYQAEVMVKRHVPLKYIKNL</sequence>
<evidence type="ECO:0000256" key="2">
    <source>
        <dbReference type="ARBA" id="ARBA00022676"/>
    </source>
</evidence>
<proteinExistence type="inferred from homology"/>
<dbReference type="Pfam" id="PF14487">
    <property type="entry name" value="DarT"/>
    <property type="match status" value="1"/>
</dbReference>
<evidence type="ECO:0000259" key="8">
    <source>
        <dbReference type="PROSITE" id="PS52018"/>
    </source>
</evidence>
<dbReference type="Gene3D" id="1.25.40.10">
    <property type="entry name" value="Tetratricopeptide repeat domain"/>
    <property type="match status" value="1"/>
</dbReference>
<keyword evidence="2" id="KW-0328">Glycosyltransferase</keyword>
<reference evidence="9 10" key="1">
    <citation type="journal article" date="2018" name="Mar. Genomics">
        <title>Complete genome sequence of Marinifilaceae bacterium strain SPP2, isolated from the Antarctic marine sediment.</title>
        <authorList>
            <person name="Watanabe M."/>
            <person name="Kojima H."/>
            <person name="Fukui M."/>
        </authorList>
    </citation>
    <scope>NUCLEOTIDE SEQUENCE [LARGE SCALE GENOMIC DNA]</scope>
    <source>
        <strain evidence="9 10">SPP2</strain>
    </source>
</reference>
<accession>A0A1Y1CKB2</accession>
<comment type="caution">
    <text evidence="6">Lacks conserved residue(s) required for the propagation of feature annotation.</text>
</comment>
<keyword evidence="7" id="KW-0175">Coiled coil</keyword>
<evidence type="ECO:0000256" key="6">
    <source>
        <dbReference type="PROSITE-ProRule" id="PRU01362"/>
    </source>
</evidence>
<dbReference type="PROSITE" id="PS52018">
    <property type="entry name" value="DART"/>
    <property type="match status" value="1"/>
</dbReference>
<dbReference type="RefSeq" id="WP_096429665.1">
    <property type="nucleotide sequence ID" value="NZ_AP018042.1"/>
</dbReference>
<feature type="coiled-coil region" evidence="7">
    <location>
        <begin position="306"/>
        <end position="387"/>
    </location>
</feature>